<keyword evidence="1" id="KW-0175">Coiled coil</keyword>
<gene>
    <name evidence="3" type="ORF">I8J29_16370</name>
</gene>
<proteinExistence type="predicted"/>
<keyword evidence="2" id="KW-0472">Membrane</keyword>
<accession>A0ABS3WBW3</accession>
<feature type="transmembrane region" description="Helical" evidence="2">
    <location>
        <begin position="87"/>
        <end position="109"/>
    </location>
</feature>
<evidence type="ECO:0000256" key="1">
    <source>
        <dbReference type="SAM" id="Coils"/>
    </source>
</evidence>
<feature type="coiled-coil region" evidence="1">
    <location>
        <begin position="187"/>
        <end position="221"/>
    </location>
</feature>
<evidence type="ECO:0000313" key="4">
    <source>
        <dbReference type="Proteomes" id="UP000670947"/>
    </source>
</evidence>
<sequence>MVIKSLQVQNLSYLNEIKGDLDPIINTMRKQNGEKWRGTAWRGPFTTIRGYFKHAKLLKGISWSTLPVIGPIVVGVGAGYYAQWPLWVGLTGAVLLISGIYFAFVQSYISKMATIGRREFHVEAFKAKRPQEFEQAWAPFVKKPDFTFDGLYNLVSVVFSQNDQDPSSVAYVVAYSQSQHDAMQSSITELKTTISEQEKAIATLEDELEESENAVYTLTKVLRSVTENQYRYVNDSLVFTDLDFVSGFSLYRKEGNTLKMIMNKGTSGKKRDLDLDEDINFVAVAAAKDEAGQAYSNNPYPGRHVVAFRMDMLEDETWVWCFHFDDDDDRALSLIKNNDIIDSSQIRRVIHAFCLTIQKRMIAQKEVDLNAGAK</sequence>
<evidence type="ECO:0000313" key="3">
    <source>
        <dbReference type="EMBL" id="MBO7745784.1"/>
    </source>
</evidence>
<organism evidence="3 4">
    <name type="scientific">Paenibacillus artemisiicola</name>
    <dbReference type="NCBI Taxonomy" id="1172618"/>
    <lineage>
        <taxon>Bacteria</taxon>
        <taxon>Bacillati</taxon>
        <taxon>Bacillota</taxon>
        <taxon>Bacilli</taxon>
        <taxon>Bacillales</taxon>
        <taxon>Paenibacillaceae</taxon>
        <taxon>Paenibacillus</taxon>
    </lineage>
</organism>
<name>A0ABS3WBW3_9BACL</name>
<keyword evidence="2" id="KW-0812">Transmembrane</keyword>
<evidence type="ECO:0000256" key="2">
    <source>
        <dbReference type="SAM" id="Phobius"/>
    </source>
</evidence>
<protein>
    <recommendedName>
        <fullName evidence="5">DUF3137 domain-containing protein</fullName>
    </recommendedName>
</protein>
<dbReference type="RefSeq" id="WP_208848612.1">
    <property type="nucleotide sequence ID" value="NZ_JAGGDJ010000012.1"/>
</dbReference>
<dbReference type="Proteomes" id="UP000670947">
    <property type="component" value="Unassembled WGS sequence"/>
</dbReference>
<evidence type="ECO:0008006" key="5">
    <source>
        <dbReference type="Google" id="ProtNLM"/>
    </source>
</evidence>
<keyword evidence="2" id="KW-1133">Transmembrane helix</keyword>
<feature type="transmembrane region" description="Helical" evidence="2">
    <location>
        <begin position="61"/>
        <end position="81"/>
    </location>
</feature>
<reference evidence="3 4" key="1">
    <citation type="submission" date="2021-03" db="EMBL/GenBank/DDBJ databases">
        <title>Paenibacillus artemisicola MWE-103 whole genome sequence.</title>
        <authorList>
            <person name="Ham Y.J."/>
        </authorList>
    </citation>
    <scope>NUCLEOTIDE SEQUENCE [LARGE SCALE GENOMIC DNA]</scope>
    <source>
        <strain evidence="3 4">MWE-103</strain>
    </source>
</reference>
<dbReference type="EMBL" id="JAGGDJ010000012">
    <property type="protein sequence ID" value="MBO7745784.1"/>
    <property type="molecule type" value="Genomic_DNA"/>
</dbReference>
<keyword evidence="4" id="KW-1185">Reference proteome</keyword>
<comment type="caution">
    <text evidence="3">The sequence shown here is derived from an EMBL/GenBank/DDBJ whole genome shotgun (WGS) entry which is preliminary data.</text>
</comment>